<reference evidence="1 2" key="1">
    <citation type="submission" date="2014-07" db="EMBL/GenBank/DDBJ databases">
        <title>Methanogenic archaea and the global carbon cycle.</title>
        <authorList>
            <person name="Henriksen J.R."/>
            <person name="Luke J."/>
            <person name="Reinhart S."/>
            <person name="Benedict M.N."/>
            <person name="Youngblut N.D."/>
            <person name="Metcalf M.E."/>
            <person name="Whitaker R.J."/>
            <person name="Metcalf W.W."/>
        </authorList>
    </citation>
    <scope>NUCLEOTIDE SEQUENCE [LARGE SCALE GENOMIC DNA]</scope>
    <source>
        <strain evidence="1 2">LYC</strain>
    </source>
</reference>
<sequence length="88" mass="9821">MKNLNYEMIEMRFSSSSSTSFNTLEKTSTFLRIVSDKSVPADHEDNYIVVPRQVFEFFCSIIENGKVASVNSLSATLKDGSVIFSGNI</sequence>
<accession>A0A0E3LVT8</accession>
<dbReference type="HOGENOM" id="CLU_2461799_0_0_2"/>
<name>A0A0E3LVT8_METMZ</name>
<gene>
    <name evidence="1" type="ORF">MSMAL_1053</name>
</gene>
<evidence type="ECO:0000313" key="2">
    <source>
        <dbReference type="Proteomes" id="UP000033063"/>
    </source>
</evidence>
<dbReference type="GeneID" id="24877238"/>
<protein>
    <submittedName>
        <fullName evidence="1">Uncharacterized protein</fullName>
    </submittedName>
</protein>
<dbReference type="Proteomes" id="UP000033063">
    <property type="component" value="Chromosome"/>
</dbReference>
<dbReference type="AlphaFoldDB" id="A0A0E3LVT8"/>
<evidence type="ECO:0000313" key="1">
    <source>
        <dbReference type="EMBL" id="AKB67596.1"/>
    </source>
</evidence>
<proteinExistence type="predicted"/>
<organism evidence="1 2">
    <name type="scientific">Methanosarcina mazei LYC</name>
    <dbReference type="NCBI Taxonomy" id="1434114"/>
    <lineage>
        <taxon>Archaea</taxon>
        <taxon>Methanobacteriati</taxon>
        <taxon>Methanobacteriota</taxon>
        <taxon>Stenosarchaea group</taxon>
        <taxon>Methanomicrobia</taxon>
        <taxon>Methanosarcinales</taxon>
        <taxon>Methanosarcinaceae</taxon>
        <taxon>Methanosarcina</taxon>
    </lineage>
</organism>
<dbReference type="RefSeq" id="WP_048040108.1">
    <property type="nucleotide sequence ID" value="NZ_CP009513.1"/>
</dbReference>
<dbReference type="EMBL" id="CP009513">
    <property type="protein sequence ID" value="AKB67596.1"/>
    <property type="molecule type" value="Genomic_DNA"/>
</dbReference>
<dbReference type="PATRIC" id="fig|1434114.4.peg.1307"/>